<evidence type="ECO:0000256" key="1">
    <source>
        <dbReference type="ARBA" id="ARBA00009437"/>
    </source>
</evidence>
<dbReference type="SUPFAM" id="SSF46785">
    <property type="entry name" value="Winged helix' DNA-binding domain"/>
    <property type="match status" value="1"/>
</dbReference>
<reference evidence="7" key="1">
    <citation type="submission" date="2019-07" db="EMBL/GenBank/DDBJ databases">
        <title>Shewanella sp. YLB-08 draft genomic sequence.</title>
        <authorList>
            <person name="Yu L."/>
        </authorList>
    </citation>
    <scope>NUCLEOTIDE SEQUENCE [LARGE SCALE GENOMIC DNA]</scope>
    <source>
        <strain evidence="7">JCM 20706</strain>
    </source>
</reference>
<dbReference type="Gene3D" id="3.40.190.10">
    <property type="entry name" value="Periplasmic binding protein-like II"/>
    <property type="match status" value="2"/>
</dbReference>
<dbReference type="InterPro" id="IPR050176">
    <property type="entry name" value="LTTR"/>
</dbReference>
<comment type="caution">
    <text evidence="6">The sequence shown here is derived from an EMBL/GenBank/DDBJ whole genome shotgun (WGS) entry which is preliminary data.</text>
</comment>
<dbReference type="InterPro" id="IPR036390">
    <property type="entry name" value="WH_DNA-bd_sf"/>
</dbReference>
<dbReference type="PROSITE" id="PS50931">
    <property type="entry name" value="HTH_LYSR"/>
    <property type="match status" value="1"/>
</dbReference>
<comment type="similarity">
    <text evidence="1">Belongs to the LysR transcriptional regulatory family.</text>
</comment>
<dbReference type="InterPro" id="IPR005119">
    <property type="entry name" value="LysR_subst-bd"/>
</dbReference>
<dbReference type="GO" id="GO:0003677">
    <property type="term" value="F:DNA binding"/>
    <property type="evidence" value="ECO:0007669"/>
    <property type="project" value="UniProtKB-KW"/>
</dbReference>
<dbReference type="InterPro" id="IPR036388">
    <property type="entry name" value="WH-like_DNA-bd_sf"/>
</dbReference>
<gene>
    <name evidence="6" type="ORF">FN961_15540</name>
</gene>
<dbReference type="SUPFAM" id="SSF53850">
    <property type="entry name" value="Periplasmic binding protein-like II"/>
    <property type="match status" value="1"/>
</dbReference>
<protein>
    <submittedName>
        <fullName evidence="6">LysR family transcriptional regulator</fullName>
    </submittedName>
</protein>
<name>A0A553JLZ0_SHEHA</name>
<proteinExistence type="inferred from homology"/>
<dbReference type="AlphaFoldDB" id="A0A553JLZ0"/>
<dbReference type="FunFam" id="1.10.10.10:FF:000001">
    <property type="entry name" value="LysR family transcriptional regulator"/>
    <property type="match status" value="1"/>
</dbReference>
<dbReference type="Gene3D" id="1.10.10.10">
    <property type="entry name" value="Winged helix-like DNA-binding domain superfamily/Winged helix DNA-binding domain"/>
    <property type="match status" value="1"/>
</dbReference>
<keyword evidence="4" id="KW-0804">Transcription</keyword>
<evidence type="ECO:0000313" key="7">
    <source>
        <dbReference type="Proteomes" id="UP000318126"/>
    </source>
</evidence>
<evidence type="ECO:0000256" key="2">
    <source>
        <dbReference type="ARBA" id="ARBA00023015"/>
    </source>
</evidence>
<dbReference type="PANTHER" id="PTHR30579">
    <property type="entry name" value="TRANSCRIPTIONAL REGULATOR"/>
    <property type="match status" value="1"/>
</dbReference>
<dbReference type="PRINTS" id="PR00039">
    <property type="entry name" value="HTHLYSR"/>
</dbReference>
<evidence type="ECO:0000259" key="5">
    <source>
        <dbReference type="PROSITE" id="PS50931"/>
    </source>
</evidence>
<evidence type="ECO:0000256" key="4">
    <source>
        <dbReference type="ARBA" id="ARBA00023163"/>
    </source>
</evidence>
<dbReference type="RefSeq" id="WP_144041097.1">
    <property type="nucleotide sequence ID" value="NZ_BMPL01000017.1"/>
</dbReference>
<keyword evidence="7" id="KW-1185">Reference proteome</keyword>
<dbReference type="OrthoDB" id="5723059at2"/>
<keyword evidence="2" id="KW-0805">Transcription regulation</keyword>
<dbReference type="Pfam" id="PF03466">
    <property type="entry name" value="LysR_substrate"/>
    <property type="match status" value="1"/>
</dbReference>
<dbReference type="EMBL" id="VKGK01000019">
    <property type="protein sequence ID" value="TRY13441.1"/>
    <property type="molecule type" value="Genomic_DNA"/>
</dbReference>
<feature type="domain" description="HTH lysR-type" evidence="5">
    <location>
        <begin position="1"/>
        <end position="58"/>
    </location>
</feature>
<dbReference type="GO" id="GO:0003700">
    <property type="term" value="F:DNA-binding transcription factor activity"/>
    <property type="evidence" value="ECO:0007669"/>
    <property type="project" value="InterPro"/>
</dbReference>
<evidence type="ECO:0000256" key="3">
    <source>
        <dbReference type="ARBA" id="ARBA00023125"/>
    </source>
</evidence>
<sequence length="284" mass="31021">MDIDALRSFIAFVETGSFTRAAKQTHKTQSAVSMQMKRLEEELGKGLFEKEGRNLILSVQGRRLALYAKPILQLHDQTVAALKSPDIRPRLHLGCPDDYADSILPSIVKLLHGYLPKLDLQVTCASSYLIRVMLDSGELNAAIVTRLPDSDEGYLLTTDVGVWIGSEKFELTVQDPLPIILFQKDCKFHLAAIDGLMKQGRGYRLMASSSSATAIKGMVKQGIGLGVMAKLSAGSDSLIIESERLPPLPSIGIALVISSRAHSPFSAELAQQVVQGFSEMKIDR</sequence>
<evidence type="ECO:0000313" key="6">
    <source>
        <dbReference type="EMBL" id="TRY13441.1"/>
    </source>
</evidence>
<dbReference type="Proteomes" id="UP000318126">
    <property type="component" value="Unassembled WGS sequence"/>
</dbReference>
<organism evidence="6 7">
    <name type="scientific">Shewanella hanedai</name>
    <name type="common">Alteromonas hanedai</name>
    <dbReference type="NCBI Taxonomy" id="25"/>
    <lineage>
        <taxon>Bacteria</taxon>
        <taxon>Pseudomonadati</taxon>
        <taxon>Pseudomonadota</taxon>
        <taxon>Gammaproteobacteria</taxon>
        <taxon>Alteromonadales</taxon>
        <taxon>Shewanellaceae</taxon>
        <taxon>Shewanella</taxon>
    </lineage>
</organism>
<accession>A0A553JLZ0</accession>
<keyword evidence="3" id="KW-0238">DNA-binding</keyword>
<dbReference type="PANTHER" id="PTHR30579:SF7">
    <property type="entry name" value="HTH-TYPE TRANSCRIPTIONAL REGULATOR LRHA-RELATED"/>
    <property type="match status" value="1"/>
</dbReference>
<dbReference type="InterPro" id="IPR000847">
    <property type="entry name" value="LysR_HTH_N"/>
</dbReference>
<dbReference type="Pfam" id="PF00126">
    <property type="entry name" value="HTH_1"/>
    <property type="match status" value="1"/>
</dbReference>